<dbReference type="PANTHER" id="PTHR30345:SF0">
    <property type="entry name" value="DNA DAMAGE-REPAIR_TOLERATION PROTEIN DRT102"/>
    <property type="match status" value="1"/>
</dbReference>
<dbReference type="InterPro" id="IPR003500">
    <property type="entry name" value="RpiB_LacA_LacB"/>
</dbReference>
<dbReference type="NCBIfam" id="TIGR01120">
    <property type="entry name" value="rpiB"/>
    <property type="match status" value="1"/>
</dbReference>
<evidence type="ECO:0000313" key="4">
    <source>
        <dbReference type="EMBL" id="GHM59010.1"/>
    </source>
</evidence>
<keyword evidence="2 4" id="KW-0413">Isomerase</keyword>
<dbReference type="GO" id="GO:0009052">
    <property type="term" value="P:pentose-phosphate shunt, non-oxidative branch"/>
    <property type="evidence" value="ECO:0007669"/>
    <property type="project" value="TreeGrafter"/>
</dbReference>
<evidence type="ECO:0000313" key="5">
    <source>
        <dbReference type="Proteomes" id="UP000637906"/>
    </source>
</evidence>
<evidence type="ECO:0000256" key="3">
    <source>
        <dbReference type="PIRSR" id="PIRSR005384-1"/>
    </source>
</evidence>
<dbReference type="Gene3D" id="3.40.1400.10">
    <property type="entry name" value="Sugar-phosphate isomerase, RpiB/LacA/LacB"/>
    <property type="match status" value="1"/>
</dbReference>
<dbReference type="Proteomes" id="UP000637906">
    <property type="component" value="Unassembled WGS sequence"/>
</dbReference>
<dbReference type="PIRSF" id="PIRSF005384">
    <property type="entry name" value="RpiB_LacA_B"/>
    <property type="match status" value="1"/>
</dbReference>
<gene>
    <name evidence="4" type="ORF">sL5_00030</name>
</gene>
<feature type="active site" description="Proton donor" evidence="3">
    <location>
        <position position="101"/>
    </location>
</feature>
<dbReference type="EMBL" id="BNGU01000001">
    <property type="protein sequence ID" value="GHM59010.1"/>
    <property type="molecule type" value="Genomic_DNA"/>
</dbReference>
<dbReference type="Pfam" id="PF02502">
    <property type="entry name" value="LacAB_rpiB"/>
    <property type="match status" value="1"/>
</dbReference>
<dbReference type="GO" id="GO:0004751">
    <property type="term" value="F:ribose-5-phosphate isomerase activity"/>
    <property type="evidence" value="ECO:0007669"/>
    <property type="project" value="TreeGrafter"/>
</dbReference>
<comment type="similarity">
    <text evidence="1">Belongs to the LacAB/RpiB family.</text>
</comment>
<accession>A0A8J3HTY9</accession>
<feature type="active site" description="Proton acceptor" evidence="3">
    <location>
        <position position="68"/>
    </location>
</feature>
<sequence length="151" mass="17001">MPESISISSDHNGVSLKSVIKLYLENLGHKVYDFGCYSKTESVDYPDYADAVVSSIINGESIYGILICNTGIGMSIIANRHRKIRAALCHDVETARLAREHNDANILCLGAKYIANKMAKEIIEKFLITKFAGGRHMLRINKLTEWKYENY</sequence>
<dbReference type="PANTHER" id="PTHR30345">
    <property type="entry name" value="RIBOSE-5-PHOSPHATE ISOMERASE B"/>
    <property type="match status" value="1"/>
</dbReference>
<dbReference type="SUPFAM" id="SSF89623">
    <property type="entry name" value="Ribose/Galactose isomerase RpiB/AlsB"/>
    <property type="match status" value="1"/>
</dbReference>
<organism evidence="4 5">
    <name type="scientific">Candidatus Mesenet longicola</name>
    <dbReference type="NCBI Taxonomy" id="1892558"/>
    <lineage>
        <taxon>Bacteria</taxon>
        <taxon>Pseudomonadati</taxon>
        <taxon>Pseudomonadota</taxon>
        <taxon>Alphaproteobacteria</taxon>
        <taxon>Rickettsiales</taxon>
        <taxon>Anaplasmataceae</taxon>
        <taxon>Candidatus Mesenet</taxon>
    </lineage>
</organism>
<dbReference type="InterPro" id="IPR036569">
    <property type="entry name" value="RpiB_LacA_LacB_sf"/>
</dbReference>
<dbReference type="AlphaFoldDB" id="A0A8J3HTY9"/>
<name>A0A8J3HTY9_9RICK</name>
<comment type="caution">
    <text evidence="4">The sequence shown here is derived from an EMBL/GenBank/DDBJ whole genome shotgun (WGS) entry which is preliminary data.</text>
</comment>
<dbReference type="InterPro" id="IPR004785">
    <property type="entry name" value="RpiB"/>
</dbReference>
<evidence type="ECO:0000256" key="1">
    <source>
        <dbReference type="ARBA" id="ARBA00008754"/>
    </source>
</evidence>
<dbReference type="GO" id="GO:0019316">
    <property type="term" value="P:D-allose catabolic process"/>
    <property type="evidence" value="ECO:0007669"/>
    <property type="project" value="TreeGrafter"/>
</dbReference>
<evidence type="ECO:0000256" key="2">
    <source>
        <dbReference type="ARBA" id="ARBA00023235"/>
    </source>
</evidence>
<dbReference type="NCBIfam" id="TIGR00689">
    <property type="entry name" value="rpiB_lacA_lacB"/>
    <property type="match status" value="1"/>
</dbReference>
<reference evidence="4 5" key="1">
    <citation type="journal article" date="2021" name="Microb. Ecol.">
        <title>Candidatus Mesenet longicola: Novel Endosymbionts of Brontispa longissima that Induce Cytoplasmic Incompatibility.</title>
        <authorList>
            <person name="Takano S."/>
            <person name="Gotoh Y."/>
            <person name="Hayashi T."/>
        </authorList>
    </citation>
    <scope>NUCLEOTIDE SEQUENCE [LARGE SCALE GENOMIC DNA]</scope>
    <source>
        <strain evidence="4">L5</strain>
    </source>
</reference>
<protein>
    <submittedName>
        <fullName evidence="4">Sugar phosphate isomerase</fullName>
    </submittedName>
</protein>
<dbReference type="NCBIfam" id="NF004051">
    <property type="entry name" value="PRK05571.1"/>
    <property type="match status" value="1"/>
</dbReference>
<proteinExistence type="inferred from homology"/>
<keyword evidence="5" id="KW-1185">Reference proteome</keyword>